<proteinExistence type="predicted"/>
<feature type="compositionally biased region" description="Pro residues" evidence="1">
    <location>
        <begin position="184"/>
        <end position="200"/>
    </location>
</feature>
<feature type="region of interest" description="Disordered" evidence="1">
    <location>
        <begin position="176"/>
        <end position="209"/>
    </location>
</feature>
<dbReference type="InterPro" id="IPR019606">
    <property type="entry name" value="GerMN"/>
</dbReference>
<evidence type="ECO:0000259" key="2">
    <source>
        <dbReference type="Pfam" id="PF10646"/>
    </source>
</evidence>
<dbReference type="AlphaFoldDB" id="A0A1H6BN15"/>
<organism evidence="3 4">
    <name type="scientific">Actinacidiphila yanglinensis</name>
    <dbReference type="NCBI Taxonomy" id="310779"/>
    <lineage>
        <taxon>Bacteria</taxon>
        <taxon>Bacillati</taxon>
        <taxon>Actinomycetota</taxon>
        <taxon>Actinomycetes</taxon>
        <taxon>Kitasatosporales</taxon>
        <taxon>Streptomycetaceae</taxon>
        <taxon>Actinacidiphila</taxon>
    </lineage>
</organism>
<dbReference type="OrthoDB" id="3474228at2"/>
<protein>
    <submittedName>
        <fullName evidence="3">Sporulation and spore germination</fullName>
    </submittedName>
</protein>
<name>A0A1H6BN15_9ACTN</name>
<keyword evidence="4" id="KW-1185">Reference proteome</keyword>
<sequence>MTGWRAGAAVAAAGAAAVLLAGCGVPTTGVVDVGVPASGLPAPERRSSLVPVYFLDGDNLRPIVRDVPPGADPVTAAVELLFAGPPKPGGELTTRLPRPPVAVAVHTEGQTVTVRLPGGRPAPDTLAMRQVACTAAGALGSPKAVAVSGGAAPTAAGGGASSSAVRIEVVGSGWQRDVTDPACPSLPAPPSAPAAPPVTGPPSAQAPLS</sequence>
<gene>
    <name evidence="3" type="ORF">SAMN05216223_10732</name>
</gene>
<dbReference type="Proteomes" id="UP000236754">
    <property type="component" value="Unassembled WGS sequence"/>
</dbReference>
<accession>A0A1H6BN15</accession>
<dbReference type="Pfam" id="PF10646">
    <property type="entry name" value="Germane"/>
    <property type="match status" value="1"/>
</dbReference>
<feature type="domain" description="GerMN" evidence="2">
    <location>
        <begin position="51"/>
        <end position="145"/>
    </location>
</feature>
<evidence type="ECO:0000313" key="3">
    <source>
        <dbReference type="EMBL" id="SEG61797.1"/>
    </source>
</evidence>
<dbReference type="PROSITE" id="PS51257">
    <property type="entry name" value="PROKAR_LIPOPROTEIN"/>
    <property type="match status" value="1"/>
</dbReference>
<dbReference type="RefSeq" id="WP_103886782.1">
    <property type="nucleotide sequence ID" value="NZ_FNVU01000007.1"/>
</dbReference>
<evidence type="ECO:0000313" key="4">
    <source>
        <dbReference type="Proteomes" id="UP000236754"/>
    </source>
</evidence>
<reference evidence="3 4" key="1">
    <citation type="submission" date="2016-10" db="EMBL/GenBank/DDBJ databases">
        <authorList>
            <person name="de Groot N.N."/>
        </authorList>
    </citation>
    <scope>NUCLEOTIDE SEQUENCE [LARGE SCALE GENOMIC DNA]</scope>
    <source>
        <strain evidence="3 4">CGMCC 4.2023</strain>
    </source>
</reference>
<dbReference type="EMBL" id="FNVU01000007">
    <property type="protein sequence ID" value="SEG61797.1"/>
    <property type="molecule type" value="Genomic_DNA"/>
</dbReference>
<evidence type="ECO:0000256" key="1">
    <source>
        <dbReference type="SAM" id="MobiDB-lite"/>
    </source>
</evidence>